<keyword evidence="4 7" id="KW-0255">Endonuclease</keyword>
<dbReference type="Proteomes" id="UP000027432">
    <property type="component" value="Unassembled WGS sequence"/>
</dbReference>
<dbReference type="OrthoDB" id="9807740at2"/>
<evidence type="ECO:0000256" key="4">
    <source>
        <dbReference type="ARBA" id="ARBA00022759"/>
    </source>
</evidence>
<comment type="similarity">
    <text evidence="1 7">Belongs to the endoribonuclease YbeY family.</text>
</comment>
<protein>
    <recommendedName>
        <fullName evidence="7">Endoribonuclease YbeY</fullName>
        <ecNumber evidence="7">3.1.-.-</ecNumber>
    </recommendedName>
</protein>
<accession>A0A074JFL3</accession>
<comment type="cofactor">
    <cofactor evidence="7">
        <name>Zn(2+)</name>
        <dbReference type="ChEBI" id="CHEBI:29105"/>
    </cofactor>
    <text evidence="7">Binds 1 zinc ion.</text>
</comment>
<evidence type="ECO:0000256" key="8">
    <source>
        <dbReference type="SAM" id="MobiDB-lite"/>
    </source>
</evidence>
<dbReference type="InterPro" id="IPR020549">
    <property type="entry name" value="YbeY_CS"/>
</dbReference>
<feature type="binding site" evidence="7">
    <location>
        <position position="132"/>
    </location>
    <ligand>
        <name>Zn(2+)</name>
        <dbReference type="ChEBI" id="CHEBI:29105"/>
        <note>catalytic</note>
    </ligand>
</feature>
<dbReference type="HAMAP" id="MF_00009">
    <property type="entry name" value="Endoribonucl_YbeY"/>
    <property type="match status" value="1"/>
</dbReference>
<comment type="function">
    <text evidence="7">Single strand-specific metallo-endoribonuclease involved in late-stage 70S ribosome quality control and in maturation of the 3' terminus of the 16S rRNA.</text>
</comment>
<dbReference type="STRING" id="1353537.TP2_02530"/>
<dbReference type="NCBIfam" id="TIGR00043">
    <property type="entry name" value="rRNA maturation RNase YbeY"/>
    <property type="match status" value="1"/>
</dbReference>
<keyword evidence="7" id="KW-0690">Ribosome biogenesis</keyword>
<keyword evidence="6 7" id="KW-0862">Zinc</keyword>
<dbReference type="EMBL" id="AUND01000001">
    <property type="protein sequence ID" value="KEO56426.1"/>
    <property type="molecule type" value="Genomic_DNA"/>
</dbReference>
<comment type="caution">
    <text evidence="9">The sequence shown here is derived from an EMBL/GenBank/DDBJ whole genome shotgun (WGS) entry which is preliminary data.</text>
</comment>
<evidence type="ECO:0000256" key="3">
    <source>
        <dbReference type="ARBA" id="ARBA00022723"/>
    </source>
</evidence>
<dbReference type="PROSITE" id="PS01306">
    <property type="entry name" value="UPF0054"/>
    <property type="match status" value="1"/>
</dbReference>
<evidence type="ECO:0000256" key="2">
    <source>
        <dbReference type="ARBA" id="ARBA00022722"/>
    </source>
</evidence>
<dbReference type="InterPro" id="IPR002036">
    <property type="entry name" value="YbeY"/>
</dbReference>
<dbReference type="eggNOG" id="COG0319">
    <property type="taxonomic scope" value="Bacteria"/>
</dbReference>
<keyword evidence="7" id="KW-0698">rRNA processing</keyword>
<dbReference type="AlphaFoldDB" id="A0A074JFL3"/>
<feature type="binding site" evidence="7">
    <location>
        <position position="138"/>
    </location>
    <ligand>
        <name>Zn(2+)</name>
        <dbReference type="ChEBI" id="CHEBI:29105"/>
        <note>catalytic</note>
    </ligand>
</feature>
<keyword evidence="7" id="KW-0963">Cytoplasm</keyword>
<dbReference type="InterPro" id="IPR023091">
    <property type="entry name" value="MetalPrtase_cat_dom_sf_prd"/>
</dbReference>
<evidence type="ECO:0000256" key="5">
    <source>
        <dbReference type="ARBA" id="ARBA00022801"/>
    </source>
</evidence>
<keyword evidence="2 7" id="KW-0540">Nuclease</keyword>
<dbReference type="GO" id="GO:0004521">
    <property type="term" value="F:RNA endonuclease activity"/>
    <property type="evidence" value="ECO:0007669"/>
    <property type="project" value="UniProtKB-UniRule"/>
</dbReference>
<comment type="subcellular location">
    <subcellularLocation>
        <location evidence="7">Cytoplasm</location>
    </subcellularLocation>
</comment>
<proteinExistence type="inferred from homology"/>
<keyword evidence="10" id="KW-1185">Reference proteome</keyword>
<name>A0A074JFL3_9RHOB</name>
<dbReference type="PANTHER" id="PTHR46986">
    <property type="entry name" value="ENDORIBONUCLEASE YBEY, CHLOROPLASTIC"/>
    <property type="match status" value="1"/>
</dbReference>
<dbReference type="RefSeq" id="WP_038072916.1">
    <property type="nucleotide sequence ID" value="NZ_AUND01000001.1"/>
</dbReference>
<feature type="binding site" evidence="7">
    <location>
        <position position="128"/>
    </location>
    <ligand>
        <name>Zn(2+)</name>
        <dbReference type="ChEBI" id="CHEBI:29105"/>
        <note>catalytic</note>
    </ligand>
</feature>
<evidence type="ECO:0000313" key="10">
    <source>
        <dbReference type="Proteomes" id="UP000027432"/>
    </source>
</evidence>
<gene>
    <name evidence="7" type="primary">ybeY</name>
    <name evidence="9" type="ORF">TP2_02530</name>
</gene>
<keyword evidence="5 7" id="KW-0378">Hydrolase</keyword>
<evidence type="ECO:0000256" key="6">
    <source>
        <dbReference type="ARBA" id="ARBA00022833"/>
    </source>
</evidence>
<feature type="region of interest" description="Disordered" evidence="8">
    <location>
        <begin position="61"/>
        <end position="89"/>
    </location>
</feature>
<dbReference type="Pfam" id="PF02130">
    <property type="entry name" value="YbeY"/>
    <property type="match status" value="1"/>
</dbReference>
<dbReference type="EC" id="3.1.-.-" evidence="7"/>
<dbReference type="GO" id="GO:0006364">
    <property type="term" value="P:rRNA processing"/>
    <property type="evidence" value="ECO:0007669"/>
    <property type="project" value="UniProtKB-UniRule"/>
</dbReference>
<dbReference type="PANTHER" id="PTHR46986:SF1">
    <property type="entry name" value="ENDORIBONUCLEASE YBEY, CHLOROPLASTIC"/>
    <property type="match status" value="1"/>
</dbReference>
<organism evidence="9 10">
    <name type="scientific">Thioclava pacifica DSM 10166</name>
    <dbReference type="NCBI Taxonomy" id="1353537"/>
    <lineage>
        <taxon>Bacteria</taxon>
        <taxon>Pseudomonadati</taxon>
        <taxon>Pseudomonadota</taxon>
        <taxon>Alphaproteobacteria</taxon>
        <taxon>Rhodobacterales</taxon>
        <taxon>Paracoccaceae</taxon>
        <taxon>Thioclava</taxon>
    </lineage>
</organism>
<dbReference type="Gene3D" id="3.40.390.30">
    <property type="entry name" value="Metalloproteases ('zincins'), catalytic domain"/>
    <property type="match status" value="1"/>
</dbReference>
<dbReference type="GO" id="GO:0008270">
    <property type="term" value="F:zinc ion binding"/>
    <property type="evidence" value="ECO:0007669"/>
    <property type="project" value="UniProtKB-UniRule"/>
</dbReference>
<evidence type="ECO:0000256" key="7">
    <source>
        <dbReference type="HAMAP-Rule" id="MF_00009"/>
    </source>
</evidence>
<keyword evidence="3 7" id="KW-0479">Metal-binding</keyword>
<evidence type="ECO:0000313" key="9">
    <source>
        <dbReference type="EMBL" id="KEO56426.1"/>
    </source>
</evidence>
<dbReference type="GO" id="GO:0005737">
    <property type="term" value="C:cytoplasm"/>
    <property type="evidence" value="ECO:0007669"/>
    <property type="project" value="UniProtKB-SubCell"/>
</dbReference>
<reference evidence="9 10" key="1">
    <citation type="submission" date="2013-07" db="EMBL/GenBank/DDBJ databases">
        <title>Thioclava pacifica DSM 10166 Genome Sequencing.</title>
        <authorList>
            <person name="Lai Q."/>
            <person name="Shao Z."/>
        </authorList>
    </citation>
    <scope>NUCLEOTIDE SEQUENCE [LARGE SCALE GENOMIC DNA]</scope>
    <source>
        <strain evidence="9 10">DSM 10166</strain>
    </source>
</reference>
<sequence>MEIEIEIEDPRWEALGLAALAERAARLVLEDRGIDPDLCRISVLACDDARIADLNAEYREKSKPTNVLSWPAEERGAEEEGADPEPPAPDVFGEIELGDLAIAYETCAREAEEQGKALADHVLHLLIHATLHLLGYDHIRDKDAEAMEQIEIRLLESVGIRNPYM</sequence>
<evidence type="ECO:0000256" key="1">
    <source>
        <dbReference type="ARBA" id="ARBA00010875"/>
    </source>
</evidence>
<dbReference type="GO" id="GO:0004222">
    <property type="term" value="F:metalloendopeptidase activity"/>
    <property type="evidence" value="ECO:0007669"/>
    <property type="project" value="InterPro"/>
</dbReference>
<dbReference type="SUPFAM" id="SSF55486">
    <property type="entry name" value="Metalloproteases ('zincins'), catalytic domain"/>
    <property type="match status" value="1"/>
</dbReference>